<dbReference type="RefSeq" id="WP_204702300.1">
    <property type="nucleotide sequence ID" value="NZ_JAFBDQ010000014.1"/>
</dbReference>
<proteinExistence type="predicted"/>
<dbReference type="AlphaFoldDB" id="A0A938XYD5"/>
<evidence type="ECO:0000313" key="1">
    <source>
        <dbReference type="EMBL" id="MBM7557550.1"/>
    </source>
</evidence>
<dbReference type="InterPro" id="IPR020256">
    <property type="entry name" value="Spore_coat_CotJA"/>
</dbReference>
<comment type="caution">
    <text evidence="1">The sequence shown here is derived from an EMBL/GenBank/DDBJ whole genome shotgun (WGS) entry which is preliminary data.</text>
</comment>
<gene>
    <name evidence="1" type="ORF">JOC47_002416</name>
</gene>
<protein>
    <recommendedName>
        <fullName evidence="3">Spore coat associated protein JA (CotJA)</fullName>
    </recommendedName>
</protein>
<dbReference type="Pfam" id="PF11007">
    <property type="entry name" value="CotJA"/>
    <property type="match status" value="1"/>
</dbReference>
<evidence type="ECO:0008006" key="3">
    <source>
        <dbReference type="Google" id="ProtNLM"/>
    </source>
</evidence>
<evidence type="ECO:0000313" key="2">
    <source>
        <dbReference type="Proteomes" id="UP000774000"/>
    </source>
</evidence>
<name>A0A938XYD5_9FIRM</name>
<keyword evidence="2" id="KW-1185">Reference proteome</keyword>
<dbReference type="EMBL" id="JAFBDQ010000014">
    <property type="protein sequence ID" value="MBM7557550.1"/>
    <property type="molecule type" value="Genomic_DNA"/>
</dbReference>
<dbReference type="Proteomes" id="UP000774000">
    <property type="component" value="Unassembled WGS sequence"/>
</dbReference>
<reference evidence="1" key="1">
    <citation type="submission" date="2021-01" db="EMBL/GenBank/DDBJ databases">
        <title>Genomic Encyclopedia of Type Strains, Phase IV (KMG-IV): sequencing the most valuable type-strain genomes for metagenomic binning, comparative biology and taxonomic classification.</title>
        <authorList>
            <person name="Goeker M."/>
        </authorList>
    </citation>
    <scope>NUCLEOTIDE SEQUENCE</scope>
    <source>
        <strain evidence="1">DSM 23230</strain>
    </source>
</reference>
<organism evidence="1 2">
    <name type="scientific">Halanaerobacter jeridensis</name>
    <dbReference type="NCBI Taxonomy" id="706427"/>
    <lineage>
        <taxon>Bacteria</taxon>
        <taxon>Bacillati</taxon>
        <taxon>Bacillota</taxon>
        <taxon>Clostridia</taxon>
        <taxon>Halanaerobiales</taxon>
        <taxon>Halobacteroidaceae</taxon>
        <taxon>Halanaerobacter</taxon>
    </lineage>
</organism>
<accession>A0A938XYD5</accession>
<sequence>MSQRKNLSFNYPMTIKLANAYVPKQVYQEHYSPQQGLSKGTIFPELYEPY</sequence>